<comment type="caution">
    <text evidence="2">The sequence shown here is derived from an EMBL/GenBank/DDBJ whole genome shotgun (WGS) entry which is preliminary data.</text>
</comment>
<keyword evidence="3" id="KW-1185">Reference proteome</keyword>
<keyword evidence="1" id="KW-0472">Membrane</keyword>
<name>A0A5C8NYG7_9BURK</name>
<dbReference type="RefSeq" id="WP_147704035.1">
    <property type="nucleotide sequence ID" value="NZ_VDUY01000003.1"/>
</dbReference>
<feature type="transmembrane region" description="Helical" evidence="1">
    <location>
        <begin position="6"/>
        <end position="27"/>
    </location>
</feature>
<dbReference type="EMBL" id="VDUY01000003">
    <property type="protein sequence ID" value="TXL66122.1"/>
    <property type="molecule type" value="Genomic_DNA"/>
</dbReference>
<proteinExistence type="predicted"/>
<sequence length="153" mass="16410">MREVWLLLHLVAVVIWIGGMFFAHFCMRPAAVATLEPPQRLPMMSAALGRFFVAVAWSLALLWGSGIAMFAQLSVAGGKPPMSWNLMAAIALVMTAVFVVIWLRRHPAMQSALAAGEIKAAATALDGIRKLVTLNLVLGFLTIAVATVGRLAN</sequence>
<reference evidence="2 3" key="1">
    <citation type="submission" date="2019-06" db="EMBL/GenBank/DDBJ databases">
        <title>Quisquiliibacterium sp. nov., isolated from a maize field.</title>
        <authorList>
            <person name="Lin S.-Y."/>
            <person name="Tsai C.-F."/>
            <person name="Young C.-C."/>
        </authorList>
    </citation>
    <scope>NUCLEOTIDE SEQUENCE [LARGE SCALE GENOMIC DNA]</scope>
    <source>
        <strain evidence="2 3">CC-CFT501</strain>
    </source>
</reference>
<evidence type="ECO:0008006" key="4">
    <source>
        <dbReference type="Google" id="ProtNLM"/>
    </source>
</evidence>
<dbReference type="OrthoDB" id="8419862at2"/>
<evidence type="ECO:0000256" key="1">
    <source>
        <dbReference type="SAM" id="Phobius"/>
    </source>
</evidence>
<evidence type="ECO:0000313" key="3">
    <source>
        <dbReference type="Proteomes" id="UP000321548"/>
    </source>
</evidence>
<evidence type="ECO:0000313" key="2">
    <source>
        <dbReference type="EMBL" id="TXL66122.1"/>
    </source>
</evidence>
<accession>A0A5C8NYG7</accession>
<keyword evidence="1" id="KW-0812">Transmembrane</keyword>
<organism evidence="2 3">
    <name type="scientific">Zeimonas arvi</name>
    <dbReference type="NCBI Taxonomy" id="2498847"/>
    <lineage>
        <taxon>Bacteria</taxon>
        <taxon>Pseudomonadati</taxon>
        <taxon>Pseudomonadota</taxon>
        <taxon>Betaproteobacteria</taxon>
        <taxon>Burkholderiales</taxon>
        <taxon>Burkholderiaceae</taxon>
        <taxon>Zeimonas</taxon>
    </lineage>
</organism>
<gene>
    <name evidence="2" type="ORF">FHP08_08585</name>
</gene>
<protein>
    <recommendedName>
        <fullName evidence="4">Copper resistance protein D domain-containing protein</fullName>
    </recommendedName>
</protein>
<keyword evidence="1" id="KW-1133">Transmembrane helix</keyword>
<dbReference type="Proteomes" id="UP000321548">
    <property type="component" value="Unassembled WGS sequence"/>
</dbReference>
<feature type="transmembrane region" description="Helical" evidence="1">
    <location>
        <begin position="48"/>
        <end position="71"/>
    </location>
</feature>
<dbReference type="AlphaFoldDB" id="A0A5C8NYG7"/>
<feature type="transmembrane region" description="Helical" evidence="1">
    <location>
        <begin position="83"/>
        <end position="103"/>
    </location>
</feature>
<feature type="transmembrane region" description="Helical" evidence="1">
    <location>
        <begin position="131"/>
        <end position="152"/>
    </location>
</feature>